<feature type="region of interest" description="Disordered" evidence="1">
    <location>
        <begin position="180"/>
        <end position="213"/>
    </location>
</feature>
<feature type="compositionally biased region" description="Low complexity" evidence="1">
    <location>
        <begin position="577"/>
        <end position="593"/>
    </location>
</feature>
<evidence type="ECO:0000313" key="2">
    <source>
        <dbReference type="EMBL" id="KIM76217.1"/>
    </source>
</evidence>
<organism evidence="2 3">
    <name type="scientific">Piloderma croceum (strain F 1598)</name>
    <dbReference type="NCBI Taxonomy" id="765440"/>
    <lineage>
        <taxon>Eukaryota</taxon>
        <taxon>Fungi</taxon>
        <taxon>Dikarya</taxon>
        <taxon>Basidiomycota</taxon>
        <taxon>Agaricomycotina</taxon>
        <taxon>Agaricomycetes</taxon>
        <taxon>Agaricomycetidae</taxon>
        <taxon>Atheliales</taxon>
        <taxon>Atheliaceae</taxon>
        <taxon>Piloderma</taxon>
    </lineage>
</organism>
<feature type="compositionally biased region" description="Acidic residues" evidence="1">
    <location>
        <begin position="607"/>
        <end position="618"/>
    </location>
</feature>
<feature type="compositionally biased region" description="Basic and acidic residues" evidence="1">
    <location>
        <begin position="318"/>
        <end position="329"/>
    </location>
</feature>
<feature type="compositionally biased region" description="Basic residues" evidence="1">
    <location>
        <begin position="402"/>
        <end position="411"/>
    </location>
</feature>
<keyword evidence="3" id="KW-1185">Reference proteome</keyword>
<dbReference type="EMBL" id="KN833037">
    <property type="protein sequence ID" value="KIM76217.1"/>
    <property type="molecule type" value="Genomic_DNA"/>
</dbReference>
<feature type="region of interest" description="Disordered" evidence="1">
    <location>
        <begin position="318"/>
        <end position="618"/>
    </location>
</feature>
<proteinExistence type="predicted"/>
<evidence type="ECO:0000256" key="1">
    <source>
        <dbReference type="SAM" id="MobiDB-lite"/>
    </source>
</evidence>
<feature type="compositionally biased region" description="Basic and acidic residues" evidence="1">
    <location>
        <begin position="456"/>
        <end position="470"/>
    </location>
</feature>
<feature type="compositionally biased region" description="Polar residues" evidence="1">
    <location>
        <begin position="668"/>
        <end position="687"/>
    </location>
</feature>
<feature type="region of interest" description="Disordered" evidence="1">
    <location>
        <begin position="1"/>
        <end position="23"/>
    </location>
</feature>
<dbReference type="OrthoDB" id="3038408at2759"/>
<name>A0A0C3BFV0_PILCF</name>
<dbReference type="AlphaFoldDB" id="A0A0C3BFV0"/>
<dbReference type="HOGENOM" id="CLU_317626_0_0_1"/>
<feature type="compositionally biased region" description="Low complexity" evidence="1">
    <location>
        <begin position="14"/>
        <end position="23"/>
    </location>
</feature>
<feature type="compositionally biased region" description="Polar residues" evidence="1">
    <location>
        <begin position="386"/>
        <end position="397"/>
    </location>
</feature>
<accession>A0A0C3BFV0</accession>
<dbReference type="InParanoid" id="A0A0C3BFV0"/>
<protein>
    <submittedName>
        <fullName evidence="2">Uncharacterized protein</fullName>
    </submittedName>
</protein>
<feature type="region of interest" description="Disordered" evidence="1">
    <location>
        <begin position="656"/>
        <end position="694"/>
    </location>
</feature>
<dbReference type="Proteomes" id="UP000054166">
    <property type="component" value="Unassembled WGS sequence"/>
</dbReference>
<feature type="compositionally biased region" description="Polar residues" evidence="1">
    <location>
        <begin position="330"/>
        <end position="349"/>
    </location>
</feature>
<gene>
    <name evidence="2" type="ORF">PILCRDRAFT_12974</name>
</gene>
<dbReference type="STRING" id="765440.A0A0C3BFV0"/>
<feature type="compositionally biased region" description="Basic and acidic residues" evidence="1">
    <location>
        <begin position="480"/>
        <end position="489"/>
    </location>
</feature>
<feature type="region of interest" description="Disordered" evidence="1">
    <location>
        <begin position="138"/>
        <end position="158"/>
    </location>
</feature>
<sequence length="917" mass="100696">MPPKSAFRTTGGSKPKPVAKAKVTPADRARLEWAAFDTWLSIQRKEAEVGKTAKLQELRLELESAKKTVLKAFHSTLMKGYEEKKKEIAKGVQFELVLRSRDEWDERLEKAGLKAEDWDPMTYAEQEAVKAALAGDSDDEDYAPHEVPETVDNSSLHRNAMNIQQTNSYLDVPSLAKRRVQDADRTKSLSPLPDLPDGFRSQTPNRIPPSPSYTPGYTALFSEAKPLGTRYTGPVLVEENKNESSEDADFVKFKMSIREQMIREFHEEAATQEIILVRKEHEAKLEADAIKALVSGHELNMEELRRRKEEKRKAIVDAERTKRKTEMRMRNSTPKGTTSTQPDLATQMENFRKEQRRASAQAQRLPNTNETYPVPDEPIEEAPADVTTNSNQPTTGKTEIKKQKKGGKASKKAAASRVQQPNSKADAAPEKQQSGEGPAEVARPPELKTQAKPRGILKDPSARFERKPTVEEVSDEEGDSIAKPKKESPKQQGNVSTKIFPEPNRAPSTNPFGPDSDDEIVTRFARVYEPKMKKSVKRSPPKQQFEIPMFSNDDEDQSYWDILNGGMGMEQQRGDVSESTQSSNGGTQSSSGGKHAVWAPPSFHDDSADEGEGEDEDGSALFQSLAFGAISVDPLPSAPWAGGGLYGQFSAPNSNTNNVAAKPDPRNRNVSKTRVSMGTSPRVSSPNGAAEPGALDGPNWEAAMMGRFFGPTHSSASYALLYMNGVYYSFPFPRRFRSPGPIIPLLSHSAPFPASHYLPLSFLFTRCHCAGLLVVVAVPPAIHEKLLVGLGGWCAFLIDRSSMVLLMVRSEHHPSVLRAGARSSVEGGLCSAVSRGVLVIVVQEHCNPPREQWLTEPEAGAVSSLGRFALGCVSCVEADGMWLAVTKVGLQECVYVYLTGLPLHRSPGVPSHPPGPN</sequence>
<evidence type="ECO:0000313" key="3">
    <source>
        <dbReference type="Proteomes" id="UP000054166"/>
    </source>
</evidence>
<reference evidence="2 3" key="1">
    <citation type="submission" date="2014-04" db="EMBL/GenBank/DDBJ databases">
        <authorList>
            <consortium name="DOE Joint Genome Institute"/>
            <person name="Kuo A."/>
            <person name="Tarkka M."/>
            <person name="Buscot F."/>
            <person name="Kohler A."/>
            <person name="Nagy L.G."/>
            <person name="Floudas D."/>
            <person name="Copeland A."/>
            <person name="Barry K.W."/>
            <person name="Cichocki N."/>
            <person name="Veneault-Fourrey C."/>
            <person name="LaButti K."/>
            <person name="Lindquist E.A."/>
            <person name="Lipzen A."/>
            <person name="Lundell T."/>
            <person name="Morin E."/>
            <person name="Murat C."/>
            <person name="Sun H."/>
            <person name="Tunlid A."/>
            <person name="Henrissat B."/>
            <person name="Grigoriev I.V."/>
            <person name="Hibbett D.S."/>
            <person name="Martin F."/>
            <person name="Nordberg H.P."/>
            <person name="Cantor M.N."/>
            <person name="Hua S.X."/>
        </authorList>
    </citation>
    <scope>NUCLEOTIDE SEQUENCE [LARGE SCALE GENOMIC DNA]</scope>
    <source>
        <strain evidence="2 3">F 1598</strain>
    </source>
</reference>
<reference evidence="3" key="2">
    <citation type="submission" date="2015-01" db="EMBL/GenBank/DDBJ databases">
        <title>Evolutionary Origins and Diversification of the Mycorrhizal Mutualists.</title>
        <authorList>
            <consortium name="DOE Joint Genome Institute"/>
            <consortium name="Mycorrhizal Genomics Consortium"/>
            <person name="Kohler A."/>
            <person name="Kuo A."/>
            <person name="Nagy L.G."/>
            <person name="Floudas D."/>
            <person name="Copeland A."/>
            <person name="Barry K.W."/>
            <person name="Cichocki N."/>
            <person name="Veneault-Fourrey C."/>
            <person name="LaButti K."/>
            <person name="Lindquist E.A."/>
            <person name="Lipzen A."/>
            <person name="Lundell T."/>
            <person name="Morin E."/>
            <person name="Murat C."/>
            <person name="Riley R."/>
            <person name="Ohm R."/>
            <person name="Sun H."/>
            <person name="Tunlid A."/>
            <person name="Henrissat B."/>
            <person name="Grigoriev I.V."/>
            <person name="Hibbett D.S."/>
            <person name="Martin F."/>
        </authorList>
    </citation>
    <scope>NUCLEOTIDE SEQUENCE [LARGE SCALE GENOMIC DNA]</scope>
    <source>
        <strain evidence="3">F 1598</strain>
    </source>
</reference>
<feature type="compositionally biased region" description="Polar residues" evidence="1">
    <location>
        <begin position="358"/>
        <end position="371"/>
    </location>
</feature>